<keyword evidence="7" id="KW-0969">Cilium</keyword>
<evidence type="ECO:0000256" key="10">
    <source>
        <dbReference type="ARBA" id="ARBA00032180"/>
    </source>
</evidence>
<dbReference type="GeneTree" id="ENSGT00730000111354"/>
<feature type="coiled-coil region" evidence="12">
    <location>
        <begin position="270"/>
        <end position="393"/>
    </location>
</feature>
<dbReference type="CTD" id="75732"/>
<evidence type="ECO:0000256" key="12">
    <source>
        <dbReference type="SAM" id="Coils"/>
    </source>
</evidence>
<dbReference type="CDD" id="cd23767">
    <property type="entry name" value="IQCD"/>
    <property type="match status" value="1"/>
</dbReference>
<dbReference type="InterPro" id="IPR042815">
    <property type="entry name" value="DRC10"/>
</dbReference>
<feature type="region of interest" description="Disordered" evidence="13">
    <location>
        <begin position="1"/>
        <end position="25"/>
    </location>
</feature>
<dbReference type="PANTHER" id="PTHR31598:SF1">
    <property type="entry name" value="DYNEIN REGULATORY COMPLEX PROTEIN 10"/>
    <property type="match status" value="1"/>
</dbReference>
<keyword evidence="5" id="KW-0963">Cytoplasm</keyword>
<evidence type="ECO:0000256" key="3">
    <source>
        <dbReference type="ARBA" id="ARBA00009071"/>
    </source>
</evidence>
<dbReference type="PANTHER" id="PTHR31598">
    <property type="entry name" value="IQ DOMAIN-CONTAINING PROTEIN D"/>
    <property type="match status" value="1"/>
</dbReference>
<name>A0A672TYY4_STRHB</name>
<reference evidence="14 15" key="1">
    <citation type="submission" date="2019-11" db="EMBL/GenBank/DDBJ databases">
        <title>Strigops habroptila (kakapo) genome, bStrHab1, primary haplotype, v2.</title>
        <authorList>
            <person name="Jarvis E.D."/>
            <person name="Howard J."/>
            <person name="Rhie A."/>
            <person name="Phillippy A."/>
            <person name="Korlach J."/>
            <person name="Digby A."/>
            <person name="Iorns D."/>
            <person name="Eason D."/>
            <person name="Robertson B."/>
            <person name="Raemaekers T."/>
            <person name="Howe K."/>
            <person name="Lewin H."/>
            <person name="Damas J."/>
            <person name="Hastie A."/>
            <person name="Tracey A."/>
            <person name="Chow W."/>
            <person name="Fedrigo O."/>
        </authorList>
    </citation>
    <scope>NUCLEOTIDE SEQUENCE [LARGE SCALE GENOMIC DNA]</scope>
</reference>
<dbReference type="Proteomes" id="UP000472266">
    <property type="component" value="Chromosome 12"/>
</dbReference>
<feature type="coiled-coil region" evidence="12">
    <location>
        <begin position="198"/>
        <end position="243"/>
    </location>
</feature>
<evidence type="ECO:0000256" key="1">
    <source>
        <dbReference type="ARBA" id="ARBA00003029"/>
    </source>
</evidence>
<evidence type="ECO:0000256" key="2">
    <source>
        <dbReference type="ARBA" id="ARBA00004611"/>
    </source>
</evidence>
<proteinExistence type="inferred from homology"/>
<evidence type="ECO:0000256" key="8">
    <source>
        <dbReference type="ARBA" id="ARBA00023212"/>
    </source>
</evidence>
<dbReference type="SMART" id="SM00015">
    <property type="entry name" value="IQ"/>
    <property type="match status" value="1"/>
</dbReference>
<evidence type="ECO:0000256" key="11">
    <source>
        <dbReference type="ARBA" id="ARBA00046836"/>
    </source>
</evidence>
<dbReference type="OMA" id="AKIQKYW"/>
<evidence type="ECO:0000313" key="14">
    <source>
        <dbReference type="Ensembl" id="ENSSHBP00005006213.1"/>
    </source>
</evidence>
<dbReference type="Pfam" id="PF00612">
    <property type="entry name" value="IQ"/>
    <property type="match status" value="1"/>
</dbReference>
<dbReference type="PROSITE" id="PS50096">
    <property type="entry name" value="IQ"/>
    <property type="match status" value="1"/>
</dbReference>
<evidence type="ECO:0000256" key="5">
    <source>
        <dbReference type="ARBA" id="ARBA00022490"/>
    </source>
</evidence>
<dbReference type="RefSeq" id="XP_030357097.1">
    <property type="nucleotide sequence ID" value="XM_030501237.1"/>
</dbReference>
<evidence type="ECO:0000313" key="15">
    <source>
        <dbReference type="Proteomes" id="UP000472266"/>
    </source>
</evidence>
<dbReference type="OrthoDB" id="536093at2759"/>
<evidence type="ECO:0000256" key="4">
    <source>
        <dbReference type="ARBA" id="ARBA00021752"/>
    </source>
</evidence>
<comment type="function">
    <text evidence="1">Component of the nexin-dynein regulatory complex (N-DRC), a key regulator of ciliary/flagellar motility which maintains the alignment and integrity of the distal axoneme and regulates microtubule sliding in motile axonemes.</text>
</comment>
<reference evidence="14" key="2">
    <citation type="submission" date="2025-08" db="UniProtKB">
        <authorList>
            <consortium name="Ensembl"/>
        </authorList>
    </citation>
    <scope>IDENTIFICATION</scope>
</reference>
<evidence type="ECO:0000256" key="6">
    <source>
        <dbReference type="ARBA" id="ARBA00022846"/>
    </source>
</evidence>
<keyword evidence="12" id="KW-0175">Coiled coil</keyword>
<dbReference type="RefSeq" id="XP_030357094.1">
    <property type="nucleotide sequence ID" value="XM_030501234.1"/>
</dbReference>
<dbReference type="InParanoid" id="A0A672TYY4"/>
<organism evidence="14 15">
    <name type="scientific">Strigops habroptila</name>
    <name type="common">Kakapo</name>
    <dbReference type="NCBI Taxonomy" id="2489341"/>
    <lineage>
        <taxon>Eukaryota</taxon>
        <taxon>Metazoa</taxon>
        <taxon>Chordata</taxon>
        <taxon>Craniata</taxon>
        <taxon>Vertebrata</taxon>
        <taxon>Euteleostomi</taxon>
        <taxon>Archelosauria</taxon>
        <taxon>Archosauria</taxon>
        <taxon>Dinosauria</taxon>
        <taxon>Saurischia</taxon>
        <taxon>Theropoda</taxon>
        <taxon>Coelurosauria</taxon>
        <taxon>Aves</taxon>
        <taxon>Neognathae</taxon>
        <taxon>Neoaves</taxon>
        <taxon>Telluraves</taxon>
        <taxon>Australaves</taxon>
        <taxon>Psittaciformes</taxon>
        <taxon>Psittacidae</taxon>
        <taxon>Strigops</taxon>
    </lineage>
</organism>
<dbReference type="GeneID" id="115614384"/>
<protein>
    <recommendedName>
        <fullName evidence="4">Dynein regulatory complex protein 10</fullName>
    </recommendedName>
    <alternativeName>
        <fullName evidence="10">IQ domain-containing protein D</fullName>
    </alternativeName>
</protein>
<gene>
    <name evidence="14" type="primary">IQCD</name>
</gene>
<dbReference type="InterPro" id="IPR000048">
    <property type="entry name" value="IQ_motif_EF-hand-BS"/>
</dbReference>
<keyword evidence="9" id="KW-0966">Cell projection</keyword>
<dbReference type="AlphaFoldDB" id="A0A672TYY4"/>
<dbReference type="RefSeq" id="XP_030357096.1">
    <property type="nucleotide sequence ID" value="XM_030501236.1"/>
</dbReference>
<keyword evidence="8" id="KW-0206">Cytoskeleton</keyword>
<comment type="similarity">
    <text evidence="3">Belongs to the DRC10 family.</text>
</comment>
<reference evidence="14" key="3">
    <citation type="submission" date="2025-09" db="UniProtKB">
        <authorList>
            <consortium name="Ensembl"/>
        </authorList>
    </citation>
    <scope>IDENTIFICATION</scope>
</reference>
<comment type="subunit">
    <text evidence="11">Component of the nexin-dynein regulatory complex (N-DRC). Interacts with CFAP52.</text>
</comment>
<comment type="subcellular location">
    <subcellularLocation>
        <location evidence="2">Cytoplasm</location>
        <location evidence="2">Cytoskeleton</location>
        <location evidence="2">Flagellum axoneme</location>
    </subcellularLocation>
</comment>
<evidence type="ECO:0000256" key="13">
    <source>
        <dbReference type="SAM" id="MobiDB-lite"/>
    </source>
</evidence>
<evidence type="ECO:0000256" key="7">
    <source>
        <dbReference type="ARBA" id="ARBA00023069"/>
    </source>
</evidence>
<dbReference type="GO" id="GO:0036064">
    <property type="term" value="C:ciliary basal body"/>
    <property type="evidence" value="ECO:0007669"/>
    <property type="project" value="Ensembl"/>
</dbReference>
<sequence>MATGDPDVFPSQDVKQSTKPLLKGTATPKKAKITFDVMKMLDPHQLKPDSTETERIMNVLDETAAKLEMSSLIPHVVDSLDRFADMLGPEITKNLLELRKLSMEMECLLASSGEETTTRAEEQRGHLCFLEQRLKCSVRNVLRLFLANPSLPQALKPKAGAGESPAEGFVKAFGVFRNFMLERLLTSPMEEKGKIQFVEDISLQIKQHAEAITALQAKLAAAIQAREDEIHKKDNMIEDLKTRIQDVAKDSKISFQKIKEEGENQQRVELQASQSRCAGLQQDIEQLQTQLTALVVEHRASELALRKRKCRLEMEIWNWVQKYDTDMAEKQAEYEEVDAAYVEEKAQLALLTQKHALLLQEYTQIEEERKMLQEKEEEALKELNTKNRAAARIQALWKGYLVRCLYKPRRKKGKGKGKGKKGKK</sequence>
<dbReference type="KEGG" id="shab:115614384"/>
<evidence type="ECO:0000256" key="9">
    <source>
        <dbReference type="ARBA" id="ARBA00023273"/>
    </source>
</evidence>
<accession>A0A672TYY4</accession>
<dbReference type="Ensembl" id="ENSSHBT00005007501.1">
    <property type="protein sequence ID" value="ENSSHBP00005006213.1"/>
    <property type="gene ID" value="ENSSHBG00005005418.1"/>
</dbReference>
<keyword evidence="15" id="KW-1185">Reference proteome</keyword>
<keyword evidence="6" id="KW-0282">Flagellum</keyword>